<dbReference type="CDD" id="cd03710">
    <property type="entry name" value="BipA_TypA_C"/>
    <property type="match status" value="1"/>
</dbReference>
<dbReference type="CDD" id="cd16263">
    <property type="entry name" value="BipA_III"/>
    <property type="match status" value="1"/>
</dbReference>
<dbReference type="EMBL" id="SNXX01000003">
    <property type="protein sequence ID" value="TDQ01598.1"/>
    <property type="molecule type" value="Genomic_DNA"/>
</dbReference>
<dbReference type="FunFam" id="2.40.50.250:FF:000001">
    <property type="entry name" value="GTP-binding protein TypA"/>
    <property type="match status" value="1"/>
</dbReference>
<dbReference type="Pfam" id="PF03144">
    <property type="entry name" value="GTP_EFTU_D2"/>
    <property type="match status" value="1"/>
</dbReference>
<feature type="non-terminal residue" evidence="6">
    <location>
        <position position="1"/>
    </location>
</feature>
<reference evidence="6 7" key="1">
    <citation type="submission" date="2019-03" db="EMBL/GenBank/DDBJ databases">
        <title>Subsurface microbial communities from deep shales in Ohio and West Virginia, USA.</title>
        <authorList>
            <person name="Wrighton K."/>
        </authorList>
    </citation>
    <scope>NUCLEOTIDE SEQUENCE [LARGE SCALE GENOMIC DNA]</scope>
    <source>
        <strain evidence="6 7">MSL 7</strain>
    </source>
</reference>
<dbReference type="SUPFAM" id="SSF50447">
    <property type="entry name" value="Translation proteins"/>
    <property type="match status" value="1"/>
</dbReference>
<dbReference type="SMART" id="SM00838">
    <property type="entry name" value="EFG_C"/>
    <property type="match status" value="1"/>
</dbReference>
<protein>
    <recommendedName>
        <fullName evidence="3">50S ribosomal subunit assembly factor BipA</fullName>
    </recommendedName>
</protein>
<dbReference type="Proteomes" id="UP000295176">
    <property type="component" value="Unassembled WGS sequence"/>
</dbReference>
<dbReference type="InterPro" id="IPR005225">
    <property type="entry name" value="Small_GTP-bd"/>
</dbReference>
<dbReference type="InterPro" id="IPR047041">
    <property type="entry name" value="BipA_GTP-bd_dom"/>
</dbReference>
<accession>A0A4R6SKL7</accession>
<dbReference type="AlphaFoldDB" id="A0A4R6SKL7"/>
<evidence type="ECO:0000256" key="2">
    <source>
        <dbReference type="ARBA" id="ARBA00023134"/>
    </source>
</evidence>
<dbReference type="Pfam" id="PF00009">
    <property type="entry name" value="GTP_EFTU"/>
    <property type="match status" value="1"/>
</dbReference>
<dbReference type="NCBIfam" id="TIGR00231">
    <property type="entry name" value="small_GTP"/>
    <property type="match status" value="1"/>
</dbReference>
<dbReference type="HAMAP" id="MF_00849">
    <property type="entry name" value="BipA"/>
    <property type="match status" value="1"/>
</dbReference>
<evidence type="ECO:0000256" key="3">
    <source>
        <dbReference type="ARBA" id="ARBA00035722"/>
    </source>
</evidence>
<dbReference type="Gene3D" id="3.40.50.300">
    <property type="entry name" value="P-loop containing nucleotide triphosphate hydrolases"/>
    <property type="match status" value="1"/>
</dbReference>
<dbReference type="PANTHER" id="PTHR42908:SF8">
    <property type="entry name" value="TR-TYPE G DOMAIN-CONTAINING PROTEIN"/>
    <property type="match status" value="1"/>
</dbReference>
<dbReference type="InterPro" id="IPR042116">
    <property type="entry name" value="TypA/BipA_C"/>
</dbReference>
<dbReference type="InterPro" id="IPR027417">
    <property type="entry name" value="P-loop_NTPase"/>
</dbReference>
<dbReference type="FunFam" id="3.30.70.240:FF:000002">
    <property type="entry name" value="GTP-binding protein TypA"/>
    <property type="match status" value="1"/>
</dbReference>
<dbReference type="InterPro" id="IPR048876">
    <property type="entry name" value="BipA_C"/>
</dbReference>
<dbReference type="PROSITE" id="PS00301">
    <property type="entry name" value="G_TR_1"/>
    <property type="match status" value="1"/>
</dbReference>
<dbReference type="InterPro" id="IPR000795">
    <property type="entry name" value="T_Tr_GTP-bd_dom"/>
</dbReference>
<dbReference type="NCBIfam" id="TIGR01394">
    <property type="entry name" value="TypA_BipA"/>
    <property type="match status" value="1"/>
</dbReference>
<dbReference type="InterPro" id="IPR031157">
    <property type="entry name" value="G_TR_CS"/>
</dbReference>
<organism evidence="6 7">
    <name type="scientific">Halanaerobium saccharolyticum</name>
    <dbReference type="NCBI Taxonomy" id="43595"/>
    <lineage>
        <taxon>Bacteria</taxon>
        <taxon>Bacillati</taxon>
        <taxon>Bacillota</taxon>
        <taxon>Clostridia</taxon>
        <taxon>Halanaerobiales</taxon>
        <taxon>Halanaerobiaceae</taxon>
        <taxon>Halanaerobium</taxon>
    </lineage>
</organism>
<dbReference type="FunFam" id="3.40.50.300:FF:000055">
    <property type="entry name" value="GTP-binding protein TypA"/>
    <property type="match status" value="1"/>
</dbReference>
<dbReference type="Gene3D" id="2.40.30.10">
    <property type="entry name" value="Translation factors"/>
    <property type="match status" value="1"/>
</dbReference>
<dbReference type="Gene3D" id="2.40.50.250">
    <property type="entry name" value="bipa protein"/>
    <property type="match status" value="1"/>
</dbReference>
<dbReference type="InterPro" id="IPR000640">
    <property type="entry name" value="EFG_V-like"/>
</dbReference>
<dbReference type="SUPFAM" id="SSF52540">
    <property type="entry name" value="P-loop containing nucleoside triphosphate hydrolases"/>
    <property type="match status" value="1"/>
</dbReference>
<keyword evidence="1" id="KW-0547">Nucleotide-binding</keyword>
<dbReference type="GO" id="GO:0003924">
    <property type="term" value="F:GTPase activity"/>
    <property type="evidence" value="ECO:0007669"/>
    <property type="project" value="InterPro"/>
</dbReference>
<dbReference type="CDD" id="cd03691">
    <property type="entry name" value="BipA_TypA_II"/>
    <property type="match status" value="1"/>
</dbReference>
<comment type="catalytic activity">
    <reaction evidence="4">
        <text>GTP + H2O = GDP + phosphate + H(+)</text>
        <dbReference type="Rhea" id="RHEA:19669"/>
        <dbReference type="ChEBI" id="CHEBI:15377"/>
        <dbReference type="ChEBI" id="CHEBI:15378"/>
        <dbReference type="ChEBI" id="CHEBI:37565"/>
        <dbReference type="ChEBI" id="CHEBI:43474"/>
        <dbReference type="ChEBI" id="CHEBI:58189"/>
    </reaction>
</comment>
<dbReference type="Pfam" id="PF21018">
    <property type="entry name" value="BipA_C"/>
    <property type="match status" value="1"/>
</dbReference>
<keyword evidence="2" id="KW-0342">GTP-binding</keyword>
<evidence type="ECO:0000313" key="7">
    <source>
        <dbReference type="Proteomes" id="UP000295176"/>
    </source>
</evidence>
<dbReference type="InterPro" id="IPR035651">
    <property type="entry name" value="BipA_V"/>
</dbReference>
<dbReference type="InterPro" id="IPR047042">
    <property type="entry name" value="BipA_II"/>
</dbReference>
<dbReference type="InterPro" id="IPR047043">
    <property type="entry name" value="BipA_III"/>
</dbReference>
<dbReference type="InterPro" id="IPR035647">
    <property type="entry name" value="EFG_III/V"/>
</dbReference>
<sequence>YNFHSMNLRYGFLFVAIQLYQKRGFHAIFLLENIEISRCKSTFTSAKFEFIRERVFSVDKREIINLAVIAHVDAGKSTLVDAFLNQSGVFRENEEVVDCIMDSNDLERERGITIYSKNCAIEHNGVKINIVDTPGHADFSSEVERVIKAVDSAILIVDASEGPMPQTRFVLKKSLEKGIKPIVFINKIDKNNQRAEEVHDEIIDLFIELSADDDQLEFPVIYGIAVEGKAFYELDHESDNLDPLFETIIDSVDSYPDLDQEPLQMQVYDLAYDDYLGRIGIGRVYSGTIKDGQQVEVSKRDGSIEKGKITKLSVYEGLNQNAIDKARSGEIVSIAGIPDISIGETVCDPGKVDPLPMIEIAEPTLAMYFLVNDSPFAGLEGEYLTTRHLKARLERELEVNVGLRVEKAENTEAFKVSGRGELHLSILLENMRREGYELSVSKPEVLMKEIDGKKHEPVEKVMVELPEKYSGTVINKLNQRKGLMQSMLPEGDYVHLEYLVPTRGLIGFRSEFINDTSGEGTLIRSFDSYEPFKGEVPRRKNGVLVSNQQGTAMGYALSNLEARGEMFIEPGTKVYEGMIIGLHSRDNDLAVNACKNKKLTNVRASGSDDSINLAPPKKFTLEQALEFIEDDELVEITPAAIRLRKKILNEKMRLRNSKSK</sequence>
<dbReference type="Gene3D" id="3.30.70.240">
    <property type="match status" value="1"/>
</dbReference>
<evidence type="ECO:0000259" key="5">
    <source>
        <dbReference type="PROSITE" id="PS51722"/>
    </source>
</evidence>
<dbReference type="PANTHER" id="PTHR42908">
    <property type="entry name" value="TRANSLATION ELONGATION FACTOR-RELATED"/>
    <property type="match status" value="1"/>
</dbReference>
<evidence type="ECO:0000256" key="4">
    <source>
        <dbReference type="ARBA" id="ARBA00048548"/>
    </source>
</evidence>
<feature type="domain" description="Tr-type G" evidence="5">
    <location>
        <begin position="61"/>
        <end position="256"/>
    </location>
</feature>
<dbReference type="InterPro" id="IPR009000">
    <property type="entry name" value="Transl_B-barrel_sf"/>
</dbReference>
<dbReference type="GO" id="GO:0042254">
    <property type="term" value="P:ribosome biogenesis"/>
    <property type="evidence" value="ECO:0007669"/>
    <property type="project" value="UniProtKB-ARBA"/>
</dbReference>
<dbReference type="PRINTS" id="PR00315">
    <property type="entry name" value="ELONGATNFCT"/>
</dbReference>
<gene>
    <name evidence="6" type="ORF">C7957_1031</name>
</gene>
<dbReference type="GO" id="GO:0010467">
    <property type="term" value="P:gene expression"/>
    <property type="evidence" value="ECO:0007669"/>
    <property type="project" value="UniProtKB-ARBA"/>
</dbReference>
<evidence type="ECO:0000256" key="1">
    <source>
        <dbReference type="ARBA" id="ARBA00022741"/>
    </source>
</evidence>
<dbReference type="GO" id="GO:0005829">
    <property type="term" value="C:cytosol"/>
    <property type="evidence" value="ECO:0007669"/>
    <property type="project" value="TreeGrafter"/>
</dbReference>
<evidence type="ECO:0000313" key="6">
    <source>
        <dbReference type="EMBL" id="TDQ01598.1"/>
    </source>
</evidence>
<dbReference type="FunFam" id="3.30.70.870:FF:000003">
    <property type="entry name" value="GTP-binding protein TypA"/>
    <property type="match status" value="1"/>
</dbReference>
<dbReference type="SUPFAM" id="SSF54980">
    <property type="entry name" value="EF-G C-terminal domain-like"/>
    <property type="match status" value="2"/>
</dbReference>
<dbReference type="GO" id="GO:0009409">
    <property type="term" value="P:response to cold"/>
    <property type="evidence" value="ECO:0007669"/>
    <property type="project" value="UniProtKB-ARBA"/>
</dbReference>
<comment type="caution">
    <text evidence="6">The sequence shown here is derived from an EMBL/GenBank/DDBJ whole genome shotgun (WGS) entry which is preliminary data.</text>
</comment>
<proteinExistence type="inferred from homology"/>
<dbReference type="CDD" id="cd01891">
    <property type="entry name" value="TypA_BipA"/>
    <property type="match status" value="1"/>
</dbReference>
<dbReference type="PROSITE" id="PS51722">
    <property type="entry name" value="G_TR_2"/>
    <property type="match status" value="1"/>
</dbReference>
<dbReference type="Gene3D" id="3.30.70.870">
    <property type="entry name" value="Elongation Factor G (Translational Gtpase), domain 3"/>
    <property type="match status" value="1"/>
</dbReference>
<dbReference type="FunFam" id="2.40.30.10:FF:000016">
    <property type="entry name" value="GTP-binding protein TypA"/>
    <property type="match status" value="1"/>
</dbReference>
<dbReference type="InterPro" id="IPR006298">
    <property type="entry name" value="BipA"/>
</dbReference>
<dbReference type="Pfam" id="PF00679">
    <property type="entry name" value="EFG_C"/>
    <property type="match status" value="1"/>
</dbReference>
<dbReference type="GO" id="GO:1990904">
    <property type="term" value="C:ribonucleoprotein complex"/>
    <property type="evidence" value="ECO:0007669"/>
    <property type="project" value="TreeGrafter"/>
</dbReference>
<dbReference type="InterPro" id="IPR004161">
    <property type="entry name" value="EFTu-like_2"/>
</dbReference>
<name>A0A4R6SKL7_9FIRM</name>
<dbReference type="GO" id="GO:0005525">
    <property type="term" value="F:GTP binding"/>
    <property type="evidence" value="ECO:0007669"/>
    <property type="project" value="UniProtKB-KW"/>
</dbReference>